<sequence>MLADLIATGHLAASDAGVGDIDTALRAASDEQIVFEVGRRLGVVELSPLFDAPIGEAVTRAGEVIQAPFGVGGSSQDLAEVANESIVESPQETDADFDNA</sequence>
<dbReference type="RefSeq" id="WP_220299873.1">
    <property type="nucleotide sequence ID" value="NZ_JAEUAW010000003.1"/>
</dbReference>
<keyword evidence="2" id="KW-1185">Reference proteome</keyword>
<organism evidence="1 2">
    <name type="scientific">Microbacterium jejuense</name>
    <dbReference type="NCBI Taxonomy" id="1263637"/>
    <lineage>
        <taxon>Bacteria</taxon>
        <taxon>Bacillati</taxon>
        <taxon>Actinomycetota</taxon>
        <taxon>Actinomycetes</taxon>
        <taxon>Micrococcales</taxon>
        <taxon>Microbacteriaceae</taxon>
        <taxon>Microbacterium</taxon>
    </lineage>
</organism>
<name>A0ABS7HJM3_9MICO</name>
<accession>A0ABS7HJM3</accession>
<comment type="caution">
    <text evidence="1">The sequence shown here is derived from an EMBL/GenBank/DDBJ whole genome shotgun (WGS) entry which is preliminary data.</text>
</comment>
<evidence type="ECO:0000313" key="2">
    <source>
        <dbReference type="Proteomes" id="UP001196843"/>
    </source>
</evidence>
<gene>
    <name evidence="1" type="ORF">JNB62_05600</name>
</gene>
<proteinExistence type="predicted"/>
<protein>
    <submittedName>
        <fullName evidence="1">Uncharacterized protein</fullName>
    </submittedName>
</protein>
<dbReference type="EMBL" id="JAEUAW010000003">
    <property type="protein sequence ID" value="MBW9093151.1"/>
    <property type="molecule type" value="Genomic_DNA"/>
</dbReference>
<reference evidence="1 2" key="1">
    <citation type="journal article" date="2021" name="MBio">
        <title>Poor Competitiveness of Bradyrhizobium in Pigeon Pea Root Colonization in Indian Soils.</title>
        <authorList>
            <person name="Chalasani D."/>
            <person name="Basu A."/>
            <person name="Pullabhotla S.V.S.R.N."/>
            <person name="Jorrin B."/>
            <person name="Neal A.L."/>
            <person name="Poole P.S."/>
            <person name="Podile A.R."/>
            <person name="Tkacz A."/>
        </authorList>
    </citation>
    <scope>NUCLEOTIDE SEQUENCE [LARGE SCALE GENOMIC DNA]</scope>
    <source>
        <strain evidence="1 2">HU14</strain>
    </source>
</reference>
<evidence type="ECO:0000313" key="1">
    <source>
        <dbReference type="EMBL" id="MBW9093151.1"/>
    </source>
</evidence>
<dbReference type="Proteomes" id="UP001196843">
    <property type="component" value="Unassembled WGS sequence"/>
</dbReference>